<feature type="compositionally biased region" description="Polar residues" evidence="2">
    <location>
        <begin position="495"/>
        <end position="505"/>
    </location>
</feature>
<dbReference type="InterPro" id="IPR005612">
    <property type="entry name" value="CCAAT-binding_factor"/>
</dbReference>
<comment type="caution">
    <text evidence="5">The sequence shown here is derived from an EMBL/GenBank/DDBJ whole genome shotgun (WGS) entry which is preliminary data.</text>
</comment>
<organism evidence="5 6">
    <name type="scientific">Smittium mucronatum</name>
    <dbReference type="NCBI Taxonomy" id="133383"/>
    <lineage>
        <taxon>Eukaryota</taxon>
        <taxon>Fungi</taxon>
        <taxon>Fungi incertae sedis</taxon>
        <taxon>Zoopagomycota</taxon>
        <taxon>Kickxellomycotina</taxon>
        <taxon>Harpellomycetes</taxon>
        <taxon>Harpellales</taxon>
        <taxon>Legeriomycetaceae</taxon>
        <taxon>Smittium</taxon>
    </lineage>
</organism>
<dbReference type="GO" id="GO:0030692">
    <property type="term" value="C:Noc4p-Nop14p complex"/>
    <property type="evidence" value="ECO:0007669"/>
    <property type="project" value="TreeGrafter"/>
</dbReference>
<sequence>MSKISTKRKREQGLTEQDEAQIKQIKDWELQISSDQKNFNNLALLVNLETSNNQVKSVLFNSLTRLFSKFLDSDLVKSIKLFDDLAYSPSDSAQLNKEDKKKILADWLSKSYQTFTKILLFNLYSEDTAIQILSLRLLLSLLQKEGAFLFRRSNKFSFPSELYKDIVVTVLTNKDTSSNLLQTFLDSFINQYSDLRFYTLKYIPVATTTISTPKVTKKKDTKEPPNASDTKEALENIAQKTFFILSKLSPFSDKNRSASSLWVSIPTGNISYPIHLFTLYKITFINLFTIFLYILETPKKLNVFNTLQNKNAFGEAWTSFMRLPLTTTLYKQTLSIIHSKVLPGMSNPLLLMDFLTISYDAGGPISLLALNGLFTLITKYNLSYPDFYIKLYALFDRNLLHVKYRSRFLRLVDLFLSSTHLPSYLVAAFIKRMARLCLFATPSAIAAVIPFIYNLLKRHPSCMVLIHRVNQDDDVAENNNIENPNSAEKTDMSSDKNSALSQKLTNDPYDPSELDPSKCNAISSSLWELMAIQNHYYANISTLSAIFNNPFTKPEFIIEDFLDHTYSTMFASETSRKLKNAPALSNPCPTSFLRPGEILSDIIDFS</sequence>
<dbReference type="GO" id="GO:0042254">
    <property type="term" value="P:ribosome biogenesis"/>
    <property type="evidence" value="ECO:0007669"/>
    <property type="project" value="InterPro"/>
</dbReference>
<evidence type="ECO:0000256" key="2">
    <source>
        <dbReference type="SAM" id="MobiDB-lite"/>
    </source>
</evidence>
<feature type="compositionally biased region" description="Polar residues" evidence="2">
    <location>
        <begin position="477"/>
        <end position="487"/>
    </location>
</feature>
<feature type="domain" description="CCAAT-binding factor" evidence="4">
    <location>
        <begin position="366"/>
        <end position="543"/>
    </location>
</feature>
<evidence type="ECO:0000313" key="5">
    <source>
        <dbReference type="EMBL" id="OLY81381.1"/>
    </source>
</evidence>
<dbReference type="InterPro" id="IPR027193">
    <property type="entry name" value="Noc4"/>
</dbReference>
<feature type="transmembrane region" description="Helical" evidence="3">
    <location>
        <begin position="274"/>
        <end position="295"/>
    </location>
</feature>
<dbReference type="STRING" id="133383.A0A1R0GWV3"/>
<protein>
    <recommendedName>
        <fullName evidence="4">CCAAT-binding factor domain-containing protein</fullName>
    </recommendedName>
</protein>
<dbReference type="Pfam" id="PF03914">
    <property type="entry name" value="CBF"/>
    <property type="match status" value="1"/>
</dbReference>
<proteinExistence type="inferred from homology"/>
<dbReference type="OrthoDB" id="10263185at2759"/>
<keyword evidence="6" id="KW-1185">Reference proteome</keyword>
<dbReference type="EMBL" id="LSSL01002510">
    <property type="protein sequence ID" value="OLY81381.1"/>
    <property type="molecule type" value="Genomic_DNA"/>
</dbReference>
<reference evidence="5 6" key="1">
    <citation type="journal article" date="2016" name="Mol. Biol. Evol.">
        <title>Genome-Wide Survey of Gut Fungi (Harpellales) Reveals the First Horizontally Transferred Ubiquitin Gene from a Mosquito Host.</title>
        <authorList>
            <person name="Wang Y."/>
            <person name="White M.M."/>
            <person name="Kvist S."/>
            <person name="Moncalvo J.M."/>
        </authorList>
    </citation>
    <scope>NUCLEOTIDE SEQUENCE [LARGE SCALE GENOMIC DNA]</scope>
    <source>
        <strain evidence="5 6">ALG-7-W6</strain>
    </source>
</reference>
<dbReference type="Proteomes" id="UP000187455">
    <property type="component" value="Unassembled WGS sequence"/>
</dbReference>
<accession>A0A1R0GWV3</accession>
<evidence type="ECO:0000256" key="1">
    <source>
        <dbReference type="ARBA" id="ARBA00007797"/>
    </source>
</evidence>
<feature type="transmembrane region" description="Helical" evidence="3">
    <location>
        <begin position="433"/>
        <end position="456"/>
    </location>
</feature>
<evidence type="ECO:0000256" key="3">
    <source>
        <dbReference type="SAM" id="Phobius"/>
    </source>
</evidence>
<dbReference type="AlphaFoldDB" id="A0A1R0GWV3"/>
<comment type="similarity">
    <text evidence="1">Belongs to the CBF/MAK21 family.</text>
</comment>
<dbReference type="PANTHER" id="PTHR12455">
    <property type="entry name" value="NUCLEOLAR COMPLEX PROTEIN 4"/>
    <property type="match status" value="1"/>
</dbReference>
<gene>
    <name evidence="5" type="ORF">AYI68_g4520</name>
</gene>
<dbReference type="GO" id="GO:0032040">
    <property type="term" value="C:small-subunit processome"/>
    <property type="evidence" value="ECO:0007669"/>
    <property type="project" value="TreeGrafter"/>
</dbReference>
<keyword evidence="3" id="KW-0812">Transmembrane</keyword>
<evidence type="ECO:0000313" key="6">
    <source>
        <dbReference type="Proteomes" id="UP000187455"/>
    </source>
</evidence>
<name>A0A1R0GWV3_9FUNG</name>
<dbReference type="PANTHER" id="PTHR12455:SF0">
    <property type="entry name" value="NUCLEOLAR COMPLEX PROTEIN 4 HOMOLOG"/>
    <property type="match status" value="1"/>
</dbReference>
<keyword evidence="3" id="KW-0472">Membrane</keyword>
<evidence type="ECO:0000259" key="4">
    <source>
        <dbReference type="Pfam" id="PF03914"/>
    </source>
</evidence>
<feature type="region of interest" description="Disordered" evidence="2">
    <location>
        <begin position="476"/>
        <end position="516"/>
    </location>
</feature>
<keyword evidence="3" id="KW-1133">Transmembrane helix</keyword>